<keyword evidence="1" id="KW-0479">Metal-binding</keyword>
<keyword evidence="5" id="KW-0238">DNA-binding</keyword>
<keyword evidence="4" id="KW-0805">Transcription regulation</keyword>
<dbReference type="PROSITE" id="PS00028">
    <property type="entry name" value="ZINC_FINGER_C2H2_1"/>
    <property type="match status" value="1"/>
</dbReference>
<dbReference type="AlphaFoldDB" id="A0ABD0Z5M7"/>
<evidence type="ECO:0000256" key="4">
    <source>
        <dbReference type="ARBA" id="ARBA00023015"/>
    </source>
</evidence>
<keyword evidence="3" id="KW-0862">Zinc</keyword>
<protein>
    <recommendedName>
        <fullName evidence="8">C2H2-type domain-containing protein</fullName>
    </recommendedName>
</protein>
<accession>A0ABD0Z5M7</accession>
<evidence type="ECO:0000256" key="5">
    <source>
        <dbReference type="ARBA" id="ARBA00023125"/>
    </source>
</evidence>
<dbReference type="PROSITE" id="PS50157">
    <property type="entry name" value="ZINC_FINGER_C2H2_2"/>
    <property type="match status" value="1"/>
</dbReference>
<evidence type="ECO:0000313" key="9">
    <source>
        <dbReference type="EMBL" id="KAL1139812.1"/>
    </source>
</evidence>
<evidence type="ECO:0000256" key="2">
    <source>
        <dbReference type="ARBA" id="ARBA00022771"/>
    </source>
</evidence>
<keyword evidence="6" id="KW-0804">Transcription</keyword>
<reference evidence="9 10" key="1">
    <citation type="submission" date="2024-07" db="EMBL/GenBank/DDBJ databases">
        <title>Chromosome-level genome assembly of the water stick insect Ranatra chinensis (Heteroptera: Nepidae).</title>
        <authorList>
            <person name="Liu X."/>
        </authorList>
    </citation>
    <scope>NUCLEOTIDE SEQUENCE [LARGE SCALE GENOMIC DNA]</scope>
    <source>
        <strain evidence="9">Cailab_2021Rc</strain>
        <tissue evidence="9">Muscle</tissue>
    </source>
</reference>
<dbReference type="EMBL" id="JBFDAA010000002">
    <property type="protein sequence ID" value="KAL1139812.1"/>
    <property type="molecule type" value="Genomic_DNA"/>
</dbReference>
<evidence type="ECO:0000256" key="7">
    <source>
        <dbReference type="PROSITE-ProRule" id="PRU00042"/>
    </source>
</evidence>
<dbReference type="InterPro" id="IPR013087">
    <property type="entry name" value="Znf_C2H2_type"/>
</dbReference>
<evidence type="ECO:0000256" key="6">
    <source>
        <dbReference type="ARBA" id="ARBA00023163"/>
    </source>
</evidence>
<dbReference type="FunFam" id="3.30.160.60:FF:002639">
    <property type="entry name" value="Kruppel-Like Factor (Zinc finger protein)"/>
    <property type="match status" value="1"/>
</dbReference>
<dbReference type="GO" id="GO:0060255">
    <property type="term" value="P:regulation of macromolecule metabolic process"/>
    <property type="evidence" value="ECO:0007669"/>
    <property type="project" value="UniProtKB-ARBA"/>
</dbReference>
<dbReference type="PANTHER" id="PTHR23235">
    <property type="entry name" value="KRUEPPEL-LIKE TRANSCRIPTION FACTOR"/>
    <property type="match status" value="1"/>
</dbReference>
<dbReference type="Gene3D" id="3.30.160.60">
    <property type="entry name" value="Classic Zinc Finger"/>
    <property type="match status" value="1"/>
</dbReference>
<dbReference type="Proteomes" id="UP001558652">
    <property type="component" value="Unassembled WGS sequence"/>
</dbReference>
<proteinExistence type="predicted"/>
<evidence type="ECO:0000313" key="10">
    <source>
        <dbReference type="Proteomes" id="UP001558652"/>
    </source>
</evidence>
<keyword evidence="2 7" id="KW-0863">Zinc-finger</keyword>
<name>A0ABD0Z5M7_9HEMI</name>
<dbReference type="PANTHER" id="PTHR23235:SF120">
    <property type="entry name" value="KRUPPEL-LIKE FACTOR 15"/>
    <property type="match status" value="1"/>
</dbReference>
<feature type="domain" description="C2H2-type" evidence="8">
    <location>
        <begin position="102"/>
        <end position="131"/>
    </location>
</feature>
<dbReference type="GO" id="GO:0008270">
    <property type="term" value="F:zinc ion binding"/>
    <property type="evidence" value="ECO:0007669"/>
    <property type="project" value="UniProtKB-KW"/>
</dbReference>
<evidence type="ECO:0000259" key="8">
    <source>
        <dbReference type="PROSITE" id="PS50157"/>
    </source>
</evidence>
<evidence type="ECO:0000256" key="3">
    <source>
        <dbReference type="ARBA" id="ARBA00022833"/>
    </source>
</evidence>
<organism evidence="9 10">
    <name type="scientific">Ranatra chinensis</name>
    <dbReference type="NCBI Taxonomy" id="642074"/>
    <lineage>
        <taxon>Eukaryota</taxon>
        <taxon>Metazoa</taxon>
        <taxon>Ecdysozoa</taxon>
        <taxon>Arthropoda</taxon>
        <taxon>Hexapoda</taxon>
        <taxon>Insecta</taxon>
        <taxon>Pterygota</taxon>
        <taxon>Neoptera</taxon>
        <taxon>Paraneoptera</taxon>
        <taxon>Hemiptera</taxon>
        <taxon>Heteroptera</taxon>
        <taxon>Panheteroptera</taxon>
        <taxon>Nepomorpha</taxon>
        <taxon>Nepidae</taxon>
        <taxon>Ranatrinae</taxon>
        <taxon>Ranatra</taxon>
    </lineage>
</organism>
<dbReference type="SUPFAM" id="SSF57667">
    <property type="entry name" value="beta-beta-alpha zinc fingers"/>
    <property type="match status" value="1"/>
</dbReference>
<dbReference type="InterPro" id="IPR036236">
    <property type="entry name" value="Znf_C2H2_sf"/>
</dbReference>
<sequence>MSNSAKSAALDFICDRRPCRAVLVEHVDCRESSYGQEDDPGRPPGDNPPLYMVARILTDLTEIKQEPVPTEEVLDEEETTITVKTSPAKSGKQTRTLFRKVHKCDHPGCTKVYGKSSHLKAHLRTHTGNLPADPRGLGSSASWSTRVSGSVEAAGRLPWGGVPPPTAPIPLPEPMTTLVKWGGGGGGGVIRNTRICRHDVVYFL</sequence>
<comment type="caution">
    <text evidence="9">The sequence shown here is derived from an EMBL/GenBank/DDBJ whole genome shotgun (WGS) entry which is preliminary data.</text>
</comment>
<gene>
    <name evidence="9" type="ORF">AAG570_006789</name>
</gene>
<evidence type="ECO:0000256" key="1">
    <source>
        <dbReference type="ARBA" id="ARBA00022723"/>
    </source>
</evidence>
<keyword evidence="10" id="KW-1185">Reference proteome</keyword>
<dbReference type="GO" id="GO:0003677">
    <property type="term" value="F:DNA binding"/>
    <property type="evidence" value="ECO:0007669"/>
    <property type="project" value="UniProtKB-KW"/>
</dbReference>